<dbReference type="EMBL" id="QEFC01002158">
    <property type="protein sequence ID" value="KAE9453856.1"/>
    <property type="molecule type" value="Genomic_DNA"/>
</dbReference>
<dbReference type="PROSITE" id="PS50102">
    <property type="entry name" value="RRM"/>
    <property type="match status" value="1"/>
</dbReference>
<gene>
    <name evidence="5" type="ORF">C3L33_14197</name>
</gene>
<protein>
    <recommendedName>
        <fullName evidence="4">RRM domain-containing protein</fullName>
    </recommendedName>
</protein>
<name>A0A6A4L151_9ERIC</name>
<dbReference type="InterPro" id="IPR035979">
    <property type="entry name" value="RBD_domain_sf"/>
</dbReference>
<dbReference type="PRINTS" id="PR01228">
    <property type="entry name" value="EGGSHELL"/>
</dbReference>
<dbReference type="Gene3D" id="3.30.70.330">
    <property type="match status" value="2"/>
</dbReference>
<comment type="caution">
    <text evidence="5">The sequence shown here is derived from an EMBL/GenBank/DDBJ whole genome shotgun (WGS) entry which is preliminary data.</text>
</comment>
<reference evidence="5 6" key="1">
    <citation type="journal article" date="2019" name="Genome Biol. Evol.">
        <title>The Rhododendron genome and chromosomal organization provide insight into shared whole-genome duplications across the heath family (Ericaceae).</title>
        <authorList>
            <person name="Soza V.L."/>
            <person name="Lindsley D."/>
            <person name="Waalkes A."/>
            <person name="Ramage E."/>
            <person name="Patwardhan R.P."/>
            <person name="Burton J.N."/>
            <person name="Adey A."/>
            <person name="Kumar A."/>
            <person name="Qiu R."/>
            <person name="Shendure J."/>
            <person name="Hall B."/>
        </authorList>
    </citation>
    <scope>NUCLEOTIDE SEQUENCE [LARGE SCALE GENOMIC DNA]</scope>
    <source>
        <strain evidence="5">RSF 1966-606</strain>
    </source>
</reference>
<dbReference type="OrthoDB" id="272703at2759"/>
<dbReference type="Pfam" id="PF00076">
    <property type="entry name" value="RRM_1"/>
    <property type="match status" value="1"/>
</dbReference>
<evidence type="ECO:0000256" key="1">
    <source>
        <dbReference type="ARBA" id="ARBA00022884"/>
    </source>
</evidence>
<dbReference type="InterPro" id="IPR000504">
    <property type="entry name" value="RRM_dom"/>
</dbReference>
<dbReference type="SUPFAM" id="SSF54928">
    <property type="entry name" value="RNA-binding domain, RBD"/>
    <property type="match status" value="2"/>
</dbReference>
<dbReference type="AlphaFoldDB" id="A0A6A4L151"/>
<dbReference type="InterPro" id="IPR012677">
    <property type="entry name" value="Nucleotide-bd_a/b_plait_sf"/>
</dbReference>
<dbReference type="SMART" id="SM00360">
    <property type="entry name" value="RRM"/>
    <property type="match status" value="1"/>
</dbReference>
<feature type="region of interest" description="Disordered" evidence="3">
    <location>
        <begin position="322"/>
        <end position="371"/>
    </location>
</feature>
<evidence type="ECO:0000313" key="6">
    <source>
        <dbReference type="Proteomes" id="UP000428333"/>
    </source>
</evidence>
<proteinExistence type="predicted"/>
<feature type="non-terminal residue" evidence="5">
    <location>
        <position position="1"/>
    </location>
</feature>
<dbReference type="GO" id="GO:0003723">
    <property type="term" value="F:RNA binding"/>
    <property type="evidence" value="ECO:0007669"/>
    <property type="project" value="UniProtKB-UniRule"/>
</dbReference>
<keyword evidence="6" id="KW-1185">Reference proteome</keyword>
<accession>A0A6A4L151</accession>
<organism evidence="5 6">
    <name type="scientific">Rhododendron williamsianum</name>
    <dbReference type="NCBI Taxonomy" id="262921"/>
    <lineage>
        <taxon>Eukaryota</taxon>
        <taxon>Viridiplantae</taxon>
        <taxon>Streptophyta</taxon>
        <taxon>Embryophyta</taxon>
        <taxon>Tracheophyta</taxon>
        <taxon>Spermatophyta</taxon>
        <taxon>Magnoliopsida</taxon>
        <taxon>eudicotyledons</taxon>
        <taxon>Gunneridae</taxon>
        <taxon>Pentapetalae</taxon>
        <taxon>asterids</taxon>
        <taxon>Ericales</taxon>
        <taxon>Ericaceae</taxon>
        <taxon>Ericoideae</taxon>
        <taxon>Rhodoreae</taxon>
        <taxon>Rhododendron</taxon>
    </lineage>
</organism>
<dbReference type="PANTHER" id="PTHR48027">
    <property type="entry name" value="HETEROGENEOUS NUCLEAR RIBONUCLEOPROTEIN 87F-RELATED"/>
    <property type="match status" value="1"/>
</dbReference>
<evidence type="ECO:0000256" key="2">
    <source>
        <dbReference type="PROSITE-ProRule" id="PRU00176"/>
    </source>
</evidence>
<evidence type="ECO:0000259" key="4">
    <source>
        <dbReference type="PROSITE" id="PS50102"/>
    </source>
</evidence>
<dbReference type="InterPro" id="IPR052462">
    <property type="entry name" value="SLIRP/GR-RBP-like"/>
</dbReference>
<sequence length="371" mass="36362">MAFLSKAGNILRQAASKHANSNICGSNPSVFQMIRCMSTSKLFVGGLSYATDDMNLTDAFSKYGEVVEGKPDGVAFHDSSGSLEYPLGEAKFYIIALSGLKDKTVLMLSCFTYLAARVIVDRETGRSRGFGFVTFTSGEEASAAIQALDGQVLDLQGRTVKVNYANERPPRGGGGGYGGGGGGYGGGGGGYGGGGGNFGGSGGYGGADNYGGGSNYGNYGGRGGGGYGGNYGGGGGGNSFGGGNFAQGGTATYGGGSVAGGNYGTGGSGDTYGGGSSGTGSSVNYGDGSQIFNAAGGAGSDSYVSGDAGAMNSFGSNGSIGLGGSGEQFGSSESSGMAGTHEGFGQDDPIVGNFKDEGGDDEPGDYANRKA</sequence>
<evidence type="ECO:0000313" key="5">
    <source>
        <dbReference type="EMBL" id="KAE9453856.1"/>
    </source>
</evidence>
<feature type="domain" description="RRM" evidence="4">
    <location>
        <begin position="40"/>
        <end position="167"/>
    </location>
</feature>
<keyword evidence="1 2" id="KW-0694">RNA-binding</keyword>
<dbReference type="Proteomes" id="UP000428333">
    <property type="component" value="Linkage Group LG08"/>
</dbReference>
<evidence type="ECO:0000256" key="3">
    <source>
        <dbReference type="SAM" id="MobiDB-lite"/>
    </source>
</evidence>